<dbReference type="EMBL" id="JAGFWR010000006">
    <property type="protein sequence ID" value="MBO4161948.1"/>
    <property type="molecule type" value="Genomic_DNA"/>
</dbReference>
<dbReference type="Proteomes" id="UP000671399">
    <property type="component" value="Unassembled WGS sequence"/>
</dbReference>
<evidence type="ECO:0000256" key="1">
    <source>
        <dbReference type="SAM" id="SignalP"/>
    </source>
</evidence>
<comment type="caution">
    <text evidence="2">The sequence shown here is derived from an EMBL/GenBank/DDBJ whole genome shotgun (WGS) entry which is preliminary data.</text>
</comment>
<feature type="chain" id="PRO_5047251203" description="Alpha/beta hydrolase" evidence="1">
    <location>
        <begin position="26"/>
        <end position="160"/>
    </location>
</feature>
<name>A0ABS3V8L8_9ACTN</name>
<sequence length="160" mass="16418">MVAVVVASLTMAVAPAGTASGAALAGTAGGAPLAWRACPGVDDTRLRCATVEVPLDHARPAGPRIDIMISRLAATDPALRRGLLVTTGGGPGGAGVPEPLNLAAVVDPAVLARYDIIGFDMRFVERSTPITCGQPEEEPGGYWVRTATYQSLEDTARRGP</sequence>
<gene>
    <name evidence="2" type="ORF">JQN83_14175</name>
</gene>
<proteinExistence type="predicted"/>
<evidence type="ECO:0000313" key="2">
    <source>
        <dbReference type="EMBL" id="MBO4161948.1"/>
    </source>
</evidence>
<accession>A0ABS3V8L8</accession>
<keyword evidence="1" id="KW-0732">Signal</keyword>
<feature type="signal peptide" evidence="1">
    <location>
        <begin position="1"/>
        <end position="25"/>
    </location>
</feature>
<protein>
    <recommendedName>
        <fullName evidence="4">Alpha/beta hydrolase</fullName>
    </recommendedName>
</protein>
<reference evidence="2 3" key="1">
    <citation type="submission" date="2021-03" db="EMBL/GenBank/DDBJ databases">
        <authorList>
            <person name="Lee D.-H."/>
        </authorList>
    </citation>
    <scope>NUCLEOTIDE SEQUENCE [LARGE SCALE GENOMIC DNA]</scope>
    <source>
        <strain evidence="2 3">MMS20-R2-23</strain>
    </source>
</reference>
<organism evidence="2 3">
    <name type="scientific">Micromonospora antibiotica</name>
    <dbReference type="NCBI Taxonomy" id="2807623"/>
    <lineage>
        <taxon>Bacteria</taxon>
        <taxon>Bacillati</taxon>
        <taxon>Actinomycetota</taxon>
        <taxon>Actinomycetes</taxon>
        <taxon>Micromonosporales</taxon>
        <taxon>Micromonosporaceae</taxon>
        <taxon>Micromonospora</taxon>
    </lineage>
</organism>
<evidence type="ECO:0008006" key="4">
    <source>
        <dbReference type="Google" id="ProtNLM"/>
    </source>
</evidence>
<evidence type="ECO:0000313" key="3">
    <source>
        <dbReference type="Proteomes" id="UP000671399"/>
    </source>
</evidence>
<dbReference type="RefSeq" id="WP_208567597.1">
    <property type="nucleotide sequence ID" value="NZ_JAGFWR010000006.1"/>
</dbReference>
<keyword evidence="3" id="KW-1185">Reference proteome</keyword>